<dbReference type="SUPFAM" id="SSF48256">
    <property type="entry name" value="Citrate synthase"/>
    <property type="match status" value="1"/>
</dbReference>
<dbReference type="GO" id="GO:0046872">
    <property type="term" value="F:metal ion binding"/>
    <property type="evidence" value="ECO:0007669"/>
    <property type="project" value="UniProtKB-KW"/>
</dbReference>
<dbReference type="SUPFAM" id="SSF51735">
    <property type="entry name" value="NAD(P)-binding Rossmann-fold domains"/>
    <property type="match status" value="1"/>
</dbReference>
<dbReference type="AlphaFoldDB" id="A0A167TTU7"/>
<protein>
    <recommendedName>
        <fullName evidence="2">ATP citrate synthase</fullName>
        <ecNumber evidence="2">2.3.3.8</ecNumber>
    </recommendedName>
    <alternativeName>
        <fullName evidence="16">ATP-citrate (pro-S-)-lyase 1</fullName>
    </alternativeName>
    <alternativeName>
        <fullName evidence="17">Citrate cleavage enzyme subunit 1</fullName>
    </alternativeName>
</protein>
<dbReference type="PROSITE" id="PS00399">
    <property type="entry name" value="SUCCINYL_COA_LIG_2"/>
    <property type="match status" value="1"/>
</dbReference>
<keyword evidence="9" id="KW-0067">ATP-binding</keyword>
<dbReference type="InterPro" id="IPR002020">
    <property type="entry name" value="Citrate_synthase"/>
</dbReference>
<keyword evidence="7" id="KW-0479">Metal-binding</keyword>
<comment type="caution">
    <text evidence="19">The sequence shown here is derived from an EMBL/GenBank/DDBJ whole genome shotgun (WGS) entry which is preliminary data.</text>
</comment>
<dbReference type="EMBL" id="AZHD01000008">
    <property type="protein sequence ID" value="OAA60939.1"/>
    <property type="molecule type" value="Genomic_DNA"/>
</dbReference>
<name>A0A167TTU7_9HYPO</name>
<dbReference type="InterPro" id="IPR036969">
    <property type="entry name" value="Citrate_synthase_sf"/>
</dbReference>
<evidence type="ECO:0000256" key="16">
    <source>
        <dbReference type="ARBA" id="ARBA00076189"/>
    </source>
</evidence>
<reference evidence="19 20" key="1">
    <citation type="journal article" date="2016" name="Genome Biol. Evol.">
        <title>Divergent and convergent evolution of fungal pathogenicity.</title>
        <authorList>
            <person name="Shang Y."/>
            <person name="Xiao G."/>
            <person name="Zheng P."/>
            <person name="Cen K."/>
            <person name="Zhan S."/>
            <person name="Wang C."/>
        </authorList>
    </citation>
    <scope>NUCLEOTIDE SEQUENCE [LARGE SCALE GENOMIC DNA]</scope>
    <source>
        <strain evidence="19 20">RCEF 264</strain>
    </source>
</reference>
<dbReference type="Pfam" id="PF00549">
    <property type="entry name" value="Ligase_CoA"/>
    <property type="match status" value="1"/>
</dbReference>
<evidence type="ECO:0000259" key="18">
    <source>
        <dbReference type="SMART" id="SM00881"/>
    </source>
</evidence>
<comment type="function">
    <text evidence="13">Catalyzes the formation of cytosolic acetyl-CoA, which is mainly used for the biosynthesis of fatty acids and sterols.</text>
</comment>
<dbReference type="InterPro" id="IPR036291">
    <property type="entry name" value="NAD(P)-bd_dom_sf"/>
</dbReference>
<evidence type="ECO:0000256" key="4">
    <source>
        <dbReference type="ARBA" id="ARBA00022516"/>
    </source>
</evidence>
<dbReference type="OrthoDB" id="3261737at2759"/>
<dbReference type="STRING" id="1081102.A0A167TTU7"/>
<evidence type="ECO:0000256" key="10">
    <source>
        <dbReference type="ARBA" id="ARBA00022842"/>
    </source>
</evidence>
<comment type="subunit">
    <text evidence="15">Composed of two subunits.</text>
</comment>
<evidence type="ECO:0000256" key="1">
    <source>
        <dbReference type="ARBA" id="ARBA00004496"/>
    </source>
</evidence>
<dbReference type="CDD" id="cd06100">
    <property type="entry name" value="CCL_ACL-C"/>
    <property type="match status" value="1"/>
</dbReference>
<comment type="similarity">
    <text evidence="14">Belongs to the succinate/malate CoA ligase alpha subunit family.</text>
</comment>
<keyword evidence="10" id="KW-0460">Magnesium</keyword>
<dbReference type="GO" id="GO:0005829">
    <property type="term" value="C:cytosol"/>
    <property type="evidence" value="ECO:0007669"/>
    <property type="project" value="TreeGrafter"/>
</dbReference>
<feature type="domain" description="CoA-binding" evidence="18">
    <location>
        <begin position="41"/>
        <end position="150"/>
    </location>
</feature>
<dbReference type="FunFam" id="3.40.50.261:FF:000003">
    <property type="entry name" value="ATP-citrate synthase subunit"/>
    <property type="match status" value="1"/>
</dbReference>
<dbReference type="EC" id="2.3.3.8" evidence="2"/>
<dbReference type="FunFam" id="3.40.50.720:FF:000024">
    <property type="entry name" value="Probable ATP-citrate synthase"/>
    <property type="match status" value="1"/>
</dbReference>
<comment type="subcellular location">
    <subcellularLocation>
        <location evidence="1">Cytoplasm</location>
    </subcellularLocation>
</comment>
<dbReference type="InterPro" id="IPR016143">
    <property type="entry name" value="Citrate_synth-like_sm_a-sub"/>
</dbReference>
<dbReference type="InterPro" id="IPR016102">
    <property type="entry name" value="Succinyl-CoA_synth-like"/>
</dbReference>
<accession>A0A167TTU7</accession>
<dbReference type="GO" id="GO:0006085">
    <property type="term" value="P:acetyl-CoA biosynthetic process"/>
    <property type="evidence" value="ECO:0007669"/>
    <property type="project" value="TreeGrafter"/>
</dbReference>
<evidence type="ECO:0000256" key="17">
    <source>
        <dbReference type="ARBA" id="ARBA00083544"/>
    </source>
</evidence>
<keyword evidence="5" id="KW-0597">Phosphoprotein</keyword>
<evidence type="ECO:0000256" key="11">
    <source>
        <dbReference type="ARBA" id="ARBA00023098"/>
    </source>
</evidence>
<evidence type="ECO:0000256" key="13">
    <source>
        <dbReference type="ARBA" id="ARBA00054002"/>
    </source>
</evidence>
<evidence type="ECO:0000256" key="12">
    <source>
        <dbReference type="ARBA" id="ARBA00047593"/>
    </source>
</evidence>
<keyword evidence="6" id="KW-0808">Transferase</keyword>
<keyword evidence="3" id="KW-0963">Cytoplasm</keyword>
<evidence type="ECO:0000256" key="2">
    <source>
        <dbReference type="ARBA" id="ARBA00012639"/>
    </source>
</evidence>
<dbReference type="InterPro" id="IPR005811">
    <property type="entry name" value="SUCC_ACL_C"/>
</dbReference>
<evidence type="ECO:0000256" key="6">
    <source>
        <dbReference type="ARBA" id="ARBA00022679"/>
    </source>
</evidence>
<dbReference type="Pfam" id="PF02629">
    <property type="entry name" value="CoA_binding"/>
    <property type="match status" value="1"/>
</dbReference>
<evidence type="ECO:0000256" key="8">
    <source>
        <dbReference type="ARBA" id="ARBA00022741"/>
    </source>
</evidence>
<dbReference type="GO" id="GO:0003878">
    <property type="term" value="F:ATP citrate synthase activity"/>
    <property type="evidence" value="ECO:0007669"/>
    <property type="project" value="UniProtKB-EC"/>
</dbReference>
<sequence length="662" mass="72062">MPSVTNGSNGTKTPVGLSANDNIARFAAPSRPLSPLPAHALFNNKTRCFVYGLQPRAVQGMLDFDFICKRPTPSVAGIIYTFGGQFVSKMYWGTSETLLPVYQEVSKAMAKHPDVDVVVNFASSRSVYSSTLELMEFPQIKTIAIIAEGVPERRAREIAHIAKKKGVTIIGPATVGGIKPGSFKIGNTGGMMDNIVASKLYRKGSVGYVSKSGGMSNELNNIISQNTDGVYEGVAIGGDRYPGTTFIDHLLRYQADPECKILLLLGEVGGVEEYKVIDAVKQGIITKPIVAWAIGTCASMFKTEVQFGHAGSFANSQLETAATKNKMMREAGFYVPDTFEDMPELLRAVYQKLLKAGTIKPSPEPAVPKIPIDYSWAQELGLIRKPAAFISTISDDRGQELLYAGMPISDVFKEDIGIGGVMSLLWFRRRLPDYASKFLEMVLMLTADHGPAVSGAMNTIITTRAGKDLISALVSGLLTIGSRFGGALDGAAEEFTRALDKGLSPREFVDSMRKANKLIPGIGHRVKSRNNPDLRVELVKQYVKEKFPSHKLLDYALAVETVTTSKKDNLILNVDGCVAVCFVDLLRNCGAFSPEEAEDYLNMGVLNGLFVLGRSIGLIAHYLDQKRLRTGLYRHPWDDITYLLPNLNSGAPGAEGRVEVQM</sequence>
<dbReference type="Gene3D" id="3.40.50.720">
    <property type="entry name" value="NAD(P)-binding Rossmann-like Domain"/>
    <property type="match status" value="1"/>
</dbReference>
<evidence type="ECO:0000313" key="19">
    <source>
        <dbReference type="EMBL" id="OAA60939.1"/>
    </source>
</evidence>
<dbReference type="Gene3D" id="3.40.50.261">
    <property type="entry name" value="Succinyl-CoA synthetase domains"/>
    <property type="match status" value="1"/>
</dbReference>
<evidence type="ECO:0000256" key="9">
    <source>
        <dbReference type="ARBA" id="ARBA00022840"/>
    </source>
</evidence>
<evidence type="ECO:0000313" key="20">
    <source>
        <dbReference type="Proteomes" id="UP000076874"/>
    </source>
</evidence>
<evidence type="ECO:0000256" key="3">
    <source>
        <dbReference type="ARBA" id="ARBA00022490"/>
    </source>
</evidence>
<dbReference type="InterPro" id="IPR003781">
    <property type="entry name" value="CoA-bd"/>
</dbReference>
<dbReference type="FunFam" id="1.10.230.10:FF:000005">
    <property type="entry name" value="ATP-citrate synthase subunit 1"/>
    <property type="match status" value="1"/>
</dbReference>
<keyword evidence="11" id="KW-0443">Lipid metabolism</keyword>
<evidence type="ECO:0000256" key="7">
    <source>
        <dbReference type="ARBA" id="ARBA00022723"/>
    </source>
</evidence>
<keyword evidence="20" id="KW-1185">Reference proteome</keyword>
<dbReference type="PANTHER" id="PTHR23118:SF42">
    <property type="entry name" value="ATP-CITRATE SYNTHASE"/>
    <property type="match status" value="1"/>
</dbReference>
<dbReference type="Pfam" id="PF00285">
    <property type="entry name" value="Citrate_synt"/>
    <property type="match status" value="1"/>
</dbReference>
<dbReference type="PROSITE" id="PS01216">
    <property type="entry name" value="SUCCINYL_COA_LIG_1"/>
    <property type="match status" value="1"/>
</dbReference>
<comment type="catalytic activity">
    <reaction evidence="12">
        <text>oxaloacetate + acetyl-CoA + ADP + phosphate = citrate + ATP + CoA</text>
        <dbReference type="Rhea" id="RHEA:21160"/>
        <dbReference type="ChEBI" id="CHEBI:16452"/>
        <dbReference type="ChEBI" id="CHEBI:16947"/>
        <dbReference type="ChEBI" id="CHEBI:30616"/>
        <dbReference type="ChEBI" id="CHEBI:43474"/>
        <dbReference type="ChEBI" id="CHEBI:57287"/>
        <dbReference type="ChEBI" id="CHEBI:57288"/>
        <dbReference type="ChEBI" id="CHEBI:456216"/>
        <dbReference type="EC" id="2.3.3.8"/>
    </reaction>
</comment>
<evidence type="ECO:0000256" key="14">
    <source>
        <dbReference type="ARBA" id="ARBA00060724"/>
    </source>
</evidence>
<dbReference type="PROSITE" id="PS01217">
    <property type="entry name" value="SUCCINYL_COA_LIG_3"/>
    <property type="match status" value="1"/>
</dbReference>
<dbReference type="Gene3D" id="1.10.230.10">
    <property type="entry name" value="Cytochrome P450-Terp, domain 2"/>
    <property type="match status" value="1"/>
</dbReference>
<dbReference type="InterPro" id="IPR033847">
    <property type="entry name" value="Citrt_syn/SCS-alpha_CS"/>
</dbReference>
<keyword evidence="4" id="KW-0444">Lipid biosynthesis</keyword>
<organism evidence="19 20">
    <name type="scientific">Niveomyces insectorum RCEF 264</name>
    <dbReference type="NCBI Taxonomy" id="1081102"/>
    <lineage>
        <taxon>Eukaryota</taxon>
        <taxon>Fungi</taxon>
        <taxon>Dikarya</taxon>
        <taxon>Ascomycota</taxon>
        <taxon>Pezizomycotina</taxon>
        <taxon>Sordariomycetes</taxon>
        <taxon>Hypocreomycetidae</taxon>
        <taxon>Hypocreales</taxon>
        <taxon>Cordycipitaceae</taxon>
        <taxon>Niveomyces</taxon>
    </lineage>
</organism>
<dbReference type="InterPro" id="IPR017866">
    <property type="entry name" value="Succ-CoA_synthase_bsu_CS"/>
</dbReference>
<dbReference type="InterPro" id="IPR017440">
    <property type="entry name" value="Cit_synth/succinyl-CoA_lig_AS"/>
</dbReference>
<keyword evidence="8" id="KW-0547">Nucleotide-binding</keyword>
<proteinExistence type="inferred from homology"/>
<evidence type="ECO:0000256" key="5">
    <source>
        <dbReference type="ARBA" id="ARBA00022553"/>
    </source>
</evidence>
<dbReference type="GO" id="GO:0005524">
    <property type="term" value="F:ATP binding"/>
    <property type="evidence" value="ECO:0007669"/>
    <property type="project" value="UniProtKB-KW"/>
</dbReference>
<dbReference type="GO" id="GO:0006633">
    <property type="term" value="P:fatty acid biosynthetic process"/>
    <property type="evidence" value="ECO:0007669"/>
    <property type="project" value="TreeGrafter"/>
</dbReference>
<gene>
    <name evidence="19" type="ORF">SPI_04963</name>
</gene>
<dbReference type="Proteomes" id="UP000076874">
    <property type="component" value="Unassembled WGS sequence"/>
</dbReference>
<evidence type="ECO:0000256" key="15">
    <source>
        <dbReference type="ARBA" id="ARBA00062455"/>
    </source>
</evidence>
<dbReference type="PANTHER" id="PTHR23118">
    <property type="entry name" value="ATP-CITRATE SYNTHASE"/>
    <property type="match status" value="1"/>
</dbReference>
<dbReference type="SMART" id="SM00881">
    <property type="entry name" value="CoA_binding"/>
    <property type="match status" value="1"/>
</dbReference>